<dbReference type="SUPFAM" id="SSF53822">
    <property type="entry name" value="Periplasmic binding protein-like I"/>
    <property type="match status" value="1"/>
</dbReference>
<dbReference type="InterPro" id="IPR028082">
    <property type="entry name" value="Peripla_BP_I"/>
</dbReference>
<protein>
    <submittedName>
        <fullName evidence="6">DNA-binding LacI/PurR family transcriptional regulator</fullName>
    </submittedName>
</protein>
<evidence type="ECO:0000313" key="7">
    <source>
        <dbReference type="Proteomes" id="UP001242480"/>
    </source>
</evidence>
<dbReference type="InterPro" id="IPR000843">
    <property type="entry name" value="HTH_LacI"/>
</dbReference>
<dbReference type="PANTHER" id="PTHR30146">
    <property type="entry name" value="LACI-RELATED TRANSCRIPTIONAL REPRESSOR"/>
    <property type="match status" value="1"/>
</dbReference>
<dbReference type="Gene3D" id="3.40.50.2300">
    <property type="match status" value="2"/>
</dbReference>
<comment type="caution">
    <text evidence="6">The sequence shown here is derived from an EMBL/GenBank/DDBJ whole genome shotgun (WGS) entry which is preliminary data.</text>
</comment>
<dbReference type="Gene3D" id="1.10.260.40">
    <property type="entry name" value="lambda repressor-like DNA-binding domains"/>
    <property type="match status" value="1"/>
</dbReference>
<dbReference type="SUPFAM" id="SSF47413">
    <property type="entry name" value="lambda repressor-like DNA-binding domains"/>
    <property type="match status" value="1"/>
</dbReference>
<evidence type="ECO:0000313" key="6">
    <source>
        <dbReference type="EMBL" id="MDQ0470978.1"/>
    </source>
</evidence>
<feature type="domain" description="HTH lacI-type" evidence="5">
    <location>
        <begin position="6"/>
        <end position="60"/>
    </location>
</feature>
<evidence type="ECO:0000256" key="4">
    <source>
        <dbReference type="ARBA" id="ARBA00023163"/>
    </source>
</evidence>
<dbReference type="InterPro" id="IPR010982">
    <property type="entry name" value="Lambda_DNA-bd_dom_sf"/>
</dbReference>
<keyword evidence="4" id="KW-0804">Transcription</keyword>
<organism evidence="6 7">
    <name type="scientific">Labrys wisconsinensis</name>
    <dbReference type="NCBI Taxonomy" id="425677"/>
    <lineage>
        <taxon>Bacteria</taxon>
        <taxon>Pseudomonadati</taxon>
        <taxon>Pseudomonadota</taxon>
        <taxon>Alphaproteobacteria</taxon>
        <taxon>Hyphomicrobiales</taxon>
        <taxon>Xanthobacteraceae</taxon>
        <taxon>Labrys</taxon>
    </lineage>
</organism>
<dbReference type="RefSeq" id="WP_307275390.1">
    <property type="nucleotide sequence ID" value="NZ_JAUSVX010000007.1"/>
</dbReference>
<accession>A0ABU0J9N6</accession>
<dbReference type="InterPro" id="IPR046335">
    <property type="entry name" value="LacI/GalR-like_sensor"/>
</dbReference>
<keyword evidence="7" id="KW-1185">Reference proteome</keyword>
<evidence type="ECO:0000256" key="2">
    <source>
        <dbReference type="ARBA" id="ARBA00023015"/>
    </source>
</evidence>
<sequence>MTKKRITSKDLAKLASVSSATISRAFSPDSRISRATRERILAAAREHGYQPNAIARSLNNQRSRLVALVVNAIGNPCEAEEQQLLVHRLQARQLLPIILCCGDHEDRLQLMRLASTYQVDHVVVFSDMVSMQDAVDIFHTTRPIIVSFEPLQNAAVSHIRIDGARAAAEVIAKVVGDGRRRFAYLSGRGSSWIDKLRRGWFADALAQHGLAFEAEALGDYSYEAGFKEAVLLLRRFKVDAIVCGNDVMAIGARDAARSVLGRRIPEDVAIVGQDGIAMAAWESHDLTTLSLDHAAFIDAIIDLIERHEKTADAGHSTTLNCTVRWGSTA</sequence>
<evidence type="ECO:0000256" key="3">
    <source>
        <dbReference type="ARBA" id="ARBA00023125"/>
    </source>
</evidence>
<keyword evidence="1" id="KW-0678">Repressor</keyword>
<gene>
    <name evidence="6" type="ORF">QO011_003997</name>
</gene>
<keyword evidence="3 6" id="KW-0238">DNA-binding</keyword>
<evidence type="ECO:0000259" key="5">
    <source>
        <dbReference type="PROSITE" id="PS50932"/>
    </source>
</evidence>
<dbReference type="EMBL" id="JAUSVX010000007">
    <property type="protein sequence ID" value="MDQ0470978.1"/>
    <property type="molecule type" value="Genomic_DNA"/>
</dbReference>
<reference evidence="6 7" key="1">
    <citation type="submission" date="2023-07" db="EMBL/GenBank/DDBJ databases">
        <title>Genomic Encyclopedia of Type Strains, Phase IV (KMG-IV): sequencing the most valuable type-strain genomes for metagenomic binning, comparative biology and taxonomic classification.</title>
        <authorList>
            <person name="Goeker M."/>
        </authorList>
    </citation>
    <scope>NUCLEOTIDE SEQUENCE [LARGE SCALE GENOMIC DNA]</scope>
    <source>
        <strain evidence="6 7">DSM 19619</strain>
    </source>
</reference>
<dbReference type="Proteomes" id="UP001242480">
    <property type="component" value="Unassembled WGS sequence"/>
</dbReference>
<dbReference type="SMART" id="SM00354">
    <property type="entry name" value="HTH_LACI"/>
    <property type="match status" value="1"/>
</dbReference>
<dbReference type="PROSITE" id="PS50932">
    <property type="entry name" value="HTH_LACI_2"/>
    <property type="match status" value="1"/>
</dbReference>
<dbReference type="CDD" id="cd01392">
    <property type="entry name" value="HTH_LacI"/>
    <property type="match status" value="1"/>
</dbReference>
<name>A0ABU0J9N6_9HYPH</name>
<proteinExistence type="predicted"/>
<evidence type="ECO:0000256" key="1">
    <source>
        <dbReference type="ARBA" id="ARBA00022491"/>
    </source>
</evidence>
<dbReference type="Pfam" id="PF13377">
    <property type="entry name" value="Peripla_BP_3"/>
    <property type="match status" value="1"/>
</dbReference>
<keyword evidence="2" id="KW-0805">Transcription regulation</keyword>
<dbReference type="GO" id="GO:0003677">
    <property type="term" value="F:DNA binding"/>
    <property type="evidence" value="ECO:0007669"/>
    <property type="project" value="UniProtKB-KW"/>
</dbReference>
<dbReference type="PANTHER" id="PTHR30146:SF95">
    <property type="entry name" value="RIBOSE OPERON REPRESSOR"/>
    <property type="match status" value="1"/>
</dbReference>
<dbReference type="Pfam" id="PF00356">
    <property type="entry name" value="LacI"/>
    <property type="match status" value="1"/>
</dbReference>